<organism evidence="1">
    <name type="scientific">Tanacetum cinerariifolium</name>
    <name type="common">Dalmatian daisy</name>
    <name type="synonym">Chrysanthemum cinerariifolium</name>
    <dbReference type="NCBI Taxonomy" id="118510"/>
    <lineage>
        <taxon>Eukaryota</taxon>
        <taxon>Viridiplantae</taxon>
        <taxon>Streptophyta</taxon>
        <taxon>Embryophyta</taxon>
        <taxon>Tracheophyta</taxon>
        <taxon>Spermatophyta</taxon>
        <taxon>Magnoliopsida</taxon>
        <taxon>eudicotyledons</taxon>
        <taxon>Gunneridae</taxon>
        <taxon>Pentapetalae</taxon>
        <taxon>asterids</taxon>
        <taxon>campanulids</taxon>
        <taxon>Asterales</taxon>
        <taxon>Asteraceae</taxon>
        <taxon>Asteroideae</taxon>
        <taxon>Anthemideae</taxon>
        <taxon>Anthemidinae</taxon>
        <taxon>Tanacetum</taxon>
    </lineage>
</organism>
<reference evidence="1" key="1">
    <citation type="journal article" date="2019" name="Sci. Rep.">
        <title>Draft genome of Tanacetum cinerariifolium, the natural source of mosquito coil.</title>
        <authorList>
            <person name="Yamashiro T."/>
            <person name="Shiraishi A."/>
            <person name="Satake H."/>
            <person name="Nakayama K."/>
        </authorList>
    </citation>
    <scope>NUCLEOTIDE SEQUENCE</scope>
</reference>
<comment type="caution">
    <text evidence="1">The sequence shown here is derived from an EMBL/GenBank/DDBJ whole genome shotgun (WGS) entry which is preliminary data.</text>
</comment>
<accession>A0A699K6K7</accession>
<dbReference type="Gene3D" id="4.10.60.10">
    <property type="entry name" value="Zinc finger, CCHC-type"/>
    <property type="match status" value="1"/>
</dbReference>
<proteinExistence type="predicted"/>
<dbReference type="GO" id="GO:0008270">
    <property type="term" value="F:zinc ion binding"/>
    <property type="evidence" value="ECO:0007669"/>
    <property type="project" value="InterPro"/>
</dbReference>
<gene>
    <name evidence="1" type="ORF">Tci_647827</name>
</gene>
<dbReference type="SUPFAM" id="SSF57756">
    <property type="entry name" value="Retrovirus zinc finger-like domains"/>
    <property type="match status" value="1"/>
</dbReference>
<dbReference type="InterPro" id="IPR036875">
    <property type="entry name" value="Znf_CCHC_sf"/>
</dbReference>
<protein>
    <submittedName>
        <fullName evidence="1">Ribonuclease H-like domain-containing protein</fullName>
    </submittedName>
</protein>
<dbReference type="GO" id="GO:0003676">
    <property type="term" value="F:nucleic acid binding"/>
    <property type="evidence" value="ECO:0007669"/>
    <property type="project" value="InterPro"/>
</dbReference>
<name>A0A699K6K7_TANCI</name>
<evidence type="ECO:0000313" key="1">
    <source>
        <dbReference type="EMBL" id="GFA75855.1"/>
    </source>
</evidence>
<sequence>MLSMRTRRFFQETGRKITINESDTTGYDKSKVECFNCHKLGHFAREYRQPRNQDSKNWNHDSFRRIVNVEDTSSNEMVAFDGAGFDWNFMADDEVPTNMALMEFSDSKLDLSNSSLEEFQHHEFESYGPKTSKSVSKDIPNEVKESLDAPLVKELVSDDKLEKKTIFPIVAKIEFVRPKQQEKPFRKPVKYAEVYMSQ</sequence>
<dbReference type="AlphaFoldDB" id="A0A699K6K7"/>
<dbReference type="EMBL" id="BKCJ010482461">
    <property type="protein sequence ID" value="GFA75855.1"/>
    <property type="molecule type" value="Genomic_DNA"/>
</dbReference>